<keyword evidence="1" id="KW-0645">Protease</keyword>
<keyword evidence="2" id="KW-1185">Reference proteome</keyword>
<evidence type="ECO:0000313" key="1">
    <source>
        <dbReference type="EMBL" id="KAI0091740.1"/>
    </source>
</evidence>
<keyword evidence="1" id="KW-0121">Carboxypeptidase</keyword>
<dbReference type="EMBL" id="MU274905">
    <property type="protein sequence ID" value="KAI0091740.1"/>
    <property type="molecule type" value="Genomic_DNA"/>
</dbReference>
<keyword evidence="1" id="KW-0378">Hydrolase</keyword>
<accession>A0ACB8UBV1</accession>
<dbReference type="Proteomes" id="UP001055072">
    <property type="component" value="Unassembled WGS sequence"/>
</dbReference>
<name>A0ACB8UBV1_9APHY</name>
<comment type="caution">
    <text evidence="1">The sequence shown here is derived from an EMBL/GenBank/DDBJ whole genome shotgun (WGS) entry which is preliminary data.</text>
</comment>
<organism evidence="1 2">
    <name type="scientific">Irpex rosettiformis</name>
    <dbReference type="NCBI Taxonomy" id="378272"/>
    <lineage>
        <taxon>Eukaryota</taxon>
        <taxon>Fungi</taxon>
        <taxon>Dikarya</taxon>
        <taxon>Basidiomycota</taxon>
        <taxon>Agaricomycotina</taxon>
        <taxon>Agaricomycetes</taxon>
        <taxon>Polyporales</taxon>
        <taxon>Irpicaceae</taxon>
        <taxon>Irpex</taxon>
    </lineage>
</organism>
<evidence type="ECO:0000313" key="2">
    <source>
        <dbReference type="Proteomes" id="UP001055072"/>
    </source>
</evidence>
<proteinExistence type="predicted"/>
<gene>
    <name evidence="1" type="ORF">BDY19DRAFT_991419</name>
</gene>
<protein>
    <submittedName>
        <fullName evidence="1">Carboxypeptidase S</fullName>
    </submittedName>
</protein>
<reference evidence="1" key="1">
    <citation type="journal article" date="2021" name="Environ. Microbiol.">
        <title>Gene family expansions and transcriptome signatures uncover fungal adaptations to wood decay.</title>
        <authorList>
            <person name="Hage H."/>
            <person name="Miyauchi S."/>
            <person name="Viragh M."/>
            <person name="Drula E."/>
            <person name="Min B."/>
            <person name="Chaduli D."/>
            <person name="Navarro D."/>
            <person name="Favel A."/>
            <person name="Norest M."/>
            <person name="Lesage-Meessen L."/>
            <person name="Balint B."/>
            <person name="Merenyi Z."/>
            <person name="de Eugenio L."/>
            <person name="Morin E."/>
            <person name="Martinez A.T."/>
            <person name="Baldrian P."/>
            <person name="Stursova M."/>
            <person name="Martinez M.J."/>
            <person name="Novotny C."/>
            <person name="Magnuson J.K."/>
            <person name="Spatafora J.W."/>
            <person name="Maurice S."/>
            <person name="Pangilinan J."/>
            <person name="Andreopoulos W."/>
            <person name="LaButti K."/>
            <person name="Hundley H."/>
            <person name="Na H."/>
            <person name="Kuo A."/>
            <person name="Barry K."/>
            <person name="Lipzen A."/>
            <person name="Henrissat B."/>
            <person name="Riley R."/>
            <person name="Ahrendt S."/>
            <person name="Nagy L.G."/>
            <person name="Grigoriev I.V."/>
            <person name="Martin F."/>
            <person name="Rosso M.N."/>
        </authorList>
    </citation>
    <scope>NUCLEOTIDE SEQUENCE</scope>
    <source>
        <strain evidence="1">CBS 384.51</strain>
    </source>
</reference>
<sequence length="574" mass="63199">MFLLAFVHALSLFQAIAAHESIQNILASLNPGLQFDTSLHNSESCKQTPPLFPKQSTLDQALEELFRTDKFKKQTANALSTIIRVPTVTNDDFLPVGQDSRWELFGDLHTELQLLFPLVFSSLKVTKINTYNLVFHWQGSNPSLKPVLTTAHQDVVPVEPSTLNQWKYPPFSGFYDGTWIWGRGSCDDKSDLISQLTSIQSLLEHGFLPIRTFVFAYGIDEESAGTQGAGKIAQYLEATYGRDGFAALVDEGYGFGIPYGGDILFAGPGTGEKGYLDVHVEVTTPGGHSSVPPRHTAIGILASVITTLESNPYPLDLSRTSTAFQQVECEATYGPLFPSSIRDLVNRVQHNDSAALVELARALVDLEGMRGRLYEALITTTQAVDLVTGGVKVNALPEKAEAVVNYRIAQESSVSAVQERFTSTILPVAQQHNLTLRAFGLVVHDGSSEGSVTLSTAWGNSLEPAPRTPTNLGSESDEETRPYELLMGTIKAALKASPEYSNKEVVVMPTLMFGNTDTASYWNLTKHIYRYGHFSEKAMYNGEHTVNEALNADALVEKIRFHTKWILNWDEAEF</sequence>